<dbReference type="EMBL" id="JADEXG010000046">
    <property type="protein sequence ID" value="MBE9079068.1"/>
    <property type="molecule type" value="Genomic_DNA"/>
</dbReference>
<organism evidence="8 9">
    <name type="scientific">Vasconcelosia minhoensis LEGE 07310</name>
    <dbReference type="NCBI Taxonomy" id="915328"/>
    <lineage>
        <taxon>Bacteria</taxon>
        <taxon>Bacillati</taxon>
        <taxon>Cyanobacteriota</taxon>
        <taxon>Cyanophyceae</taxon>
        <taxon>Nodosilineales</taxon>
        <taxon>Cymatolegaceae</taxon>
        <taxon>Vasconcelosia</taxon>
        <taxon>Vasconcelosia minhoensis</taxon>
    </lineage>
</organism>
<dbReference type="GO" id="GO:0042301">
    <property type="term" value="F:phosphate ion binding"/>
    <property type="evidence" value="ECO:0007669"/>
    <property type="project" value="InterPro"/>
</dbReference>
<evidence type="ECO:0000313" key="8">
    <source>
        <dbReference type="EMBL" id="MBE9079068.1"/>
    </source>
</evidence>
<feature type="signal peptide" evidence="6">
    <location>
        <begin position="1"/>
        <end position="17"/>
    </location>
</feature>
<accession>A0A8J7AX68</accession>
<dbReference type="AlphaFoldDB" id="A0A8J7AX68"/>
<dbReference type="SUPFAM" id="SSF53850">
    <property type="entry name" value="Periplasmic binding protein-like II"/>
    <property type="match status" value="1"/>
</dbReference>
<sequence>MLFAAFAALALGTAGCATDTSEAPAPSEDAGAAGETTSDSGGQEFDMTLNGAGASFPAPLYQSWFSKIQQDVYPGLKINYQSVGSGAGVEQYLAGTVDFGASDAPLTDEEKSQFSSQYGADPIQVPMTGGLVVFAYNLSGVDNLQLSREDYCGIVSGDITSWDDPAIVEANPDAELPSEPINFVHRSDGSGTTFLFTNHIQAACPNWTAGAAKTVDWPVGVGAKGNEGIAAQIQQTNGSIGYVEYTYANENNISMASLENQAGNYIEPSPEAGAAVLEGQEIPDDFALTVPDPEGDQAYPIVGLTWMLLYPEYDDPQKAEAINAMVEWALQEGDEQATELGYIPLTEGVQESVVSTVKEQVK</sequence>
<evidence type="ECO:0000256" key="5">
    <source>
        <dbReference type="SAM" id="MobiDB-lite"/>
    </source>
</evidence>
<proteinExistence type="inferred from homology"/>
<dbReference type="Pfam" id="PF12849">
    <property type="entry name" value="PBP_like_2"/>
    <property type="match status" value="1"/>
</dbReference>
<comment type="caution">
    <text evidence="8">The sequence shown here is derived from an EMBL/GenBank/DDBJ whole genome shotgun (WGS) entry which is preliminary data.</text>
</comment>
<dbReference type="InterPro" id="IPR024370">
    <property type="entry name" value="PBP_domain"/>
</dbReference>
<evidence type="ECO:0000256" key="4">
    <source>
        <dbReference type="PIRNR" id="PIRNR002756"/>
    </source>
</evidence>
<feature type="domain" description="PBP" evidence="7">
    <location>
        <begin position="40"/>
        <end position="330"/>
    </location>
</feature>
<name>A0A8J7AX68_9CYAN</name>
<dbReference type="PIRSF" id="PIRSF002756">
    <property type="entry name" value="PstS"/>
    <property type="match status" value="1"/>
</dbReference>
<evidence type="ECO:0000259" key="7">
    <source>
        <dbReference type="Pfam" id="PF12849"/>
    </source>
</evidence>
<evidence type="ECO:0000256" key="2">
    <source>
        <dbReference type="ARBA" id="ARBA00022448"/>
    </source>
</evidence>
<dbReference type="GO" id="GO:0043190">
    <property type="term" value="C:ATP-binding cassette (ABC) transporter complex"/>
    <property type="evidence" value="ECO:0007669"/>
    <property type="project" value="InterPro"/>
</dbReference>
<keyword evidence="9" id="KW-1185">Reference proteome</keyword>
<dbReference type="Proteomes" id="UP000636505">
    <property type="component" value="Unassembled WGS sequence"/>
</dbReference>
<reference evidence="8" key="1">
    <citation type="submission" date="2020-10" db="EMBL/GenBank/DDBJ databases">
        <authorList>
            <person name="Castelo-Branco R."/>
            <person name="Eusebio N."/>
            <person name="Adriana R."/>
            <person name="Vieira A."/>
            <person name="Brugerolle De Fraissinette N."/>
            <person name="Rezende De Castro R."/>
            <person name="Schneider M.P."/>
            <person name="Vasconcelos V."/>
            <person name="Leao P.N."/>
        </authorList>
    </citation>
    <scope>NUCLEOTIDE SEQUENCE</scope>
    <source>
        <strain evidence="8">LEGE 07310</strain>
    </source>
</reference>
<evidence type="ECO:0000313" key="9">
    <source>
        <dbReference type="Proteomes" id="UP000636505"/>
    </source>
</evidence>
<dbReference type="Gene3D" id="3.40.190.10">
    <property type="entry name" value="Periplasmic binding protein-like II"/>
    <property type="match status" value="2"/>
</dbReference>
<dbReference type="InterPro" id="IPR005673">
    <property type="entry name" value="ABC_phos-bd_PstS"/>
</dbReference>
<evidence type="ECO:0000256" key="1">
    <source>
        <dbReference type="ARBA" id="ARBA00008725"/>
    </source>
</evidence>
<evidence type="ECO:0000256" key="6">
    <source>
        <dbReference type="SAM" id="SignalP"/>
    </source>
</evidence>
<keyword evidence="3 4" id="KW-0592">Phosphate transport</keyword>
<feature type="region of interest" description="Disordered" evidence="5">
    <location>
        <begin position="17"/>
        <end position="48"/>
    </location>
</feature>
<dbReference type="InterPro" id="IPR050962">
    <property type="entry name" value="Phosphate-bind_PstS"/>
</dbReference>
<gene>
    <name evidence="8" type="primary">pstS</name>
    <name evidence="8" type="ORF">IQ241_17485</name>
</gene>
<dbReference type="NCBIfam" id="TIGR00975">
    <property type="entry name" value="3a0107s03"/>
    <property type="match status" value="1"/>
</dbReference>
<feature type="chain" id="PRO_5035183549" description="Phosphate-binding protein" evidence="6">
    <location>
        <begin position="18"/>
        <end position="362"/>
    </location>
</feature>
<dbReference type="PANTHER" id="PTHR42996">
    <property type="entry name" value="PHOSPHATE-BINDING PROTEIN PSTS"/>
    <property type="match status" value="1"/>
</dbReference>
<evidence type="ECO:0000256" key="3">
    <source>
        <dbReference type="ARBA" id="ARBA00022592"/>
    </source>
</evidence>
<keyword evidence="2 4" id="KW-0813">Transport</keyword>
<comment type="similarity">
    <text evidence="1 4">Belongs to the PstS family.</text>
</comment>
<keyword evidence="6" id="KW-0732">Signal</keyword>
<dbReference type="CDD" id="cd13565">
    <property type="entry name" value="PBP2_PstS"/>
    <property type="match status" value="1"/>
</dbReference>
<dbReference type="GO" id="GO:0035435">
    <property type="term" value="P:phosphate ion transmembrane transport"/>
    <property type="evidence" value="ECO:0007669"/>
    <property type="project" value="InterPro"/>
</dbReference>
<protein>
    <recommendedName>
        <fullName evidence="4">Phosphate-binding protein</fullName>
    </recommendedName>
</protein>
<dbReference type="PANTHER" id="PTHR42996:SF1">
    <property type="entry name" value="PHOSPHATE-BINDING PROTEIN PSTS"/>
    <property type="match status" value="1"/>
</dbReference>